<comment type="caution">
    <text evidence="5">The sequence shown here is derived from an EMBL/GenBank/DDBJ whole genome shotgun (WGS) entry which is preliminary data.</text>
</comment>
<gene>
    <name evidence="5" type="ORF">MNOR_LOCUS18697</name>
</gene>
<dbReference type="PANTHER" id="PTHR31159">
    <property type="entry name" value="COMM DOMAIN-CONTAINING PROTEIN 3"/>
    <property type="match status" value="1"/>
</dbReference>
<feature type="coiled-coil region" evidence="3">
    <location>
        <begin position="87"/>
        <end position="114"/>
    </location>
</feature>
<dbReference type="Pfam" id="PF07258">
    <property type="entry name" value="COMM_domain"/>
    <property type="match status" value="1"/>
</dbReference>
<name>A0AAV2QYZ2_MEGNR</name>
<evidence type="ECO:0000259" key="4">
    <source>
        <dbReference type="PROSITE" id="PS51269"/>
    </source>
</evidence>
<keyword evidence="3" id="KW-0175">Coiled coil</keyword>
<dbReference type="GO" id="GO:0006814">
    <property type="term" value="P:sodium ion transport"/>
    <property type="evidence" value="ECO:0007669"/>
    <property type="project" value="InterPro"/>
</dbReference>
<reference evidence="5 6" key="1">
    <citation type="submission" date="2024-05" db="EMBL/GenBank/DDBJ databases">
        <authorList>
            <person name="Wallberg A."/>
        </authorList>
    </citation>
    <scope>NUCLEOTIDE SEQUENCE [LARGE SCALE GENOMIC DNA]</scope>
</reference>
<evidence type="ECO:0000256" key="1">
    <source>
        <dbReference type="ARBA" id="ARBA00016548"/>
    </source>
</evidence>
<keyword evidence="6" id="KW-1185">Reference proteome</keyword>
<feature type="domain" description="COMM" evidence="4">
    <location>
        <begin position="121"/>
        <end position="189"/>
    </location>
</feature>
<accession>A0AAV2QYZ2</accession>
<dbReference type="Pfam" id="PF21672">
    <property type="entry name" value="COMM_HN"/>
    <property type="match status" value="1"/>
</dbReference>
<dbReference type="AlphaFoldDB" id="A0AAV2QYZ2"/>
<organism evidence="5 6">
    <name type="scientific">Meganyctiphanes norvegica</name>
    <name type="common">Northern krill</name>
    <name type="synonym">Thysanopoda norvegica</name>
    <dbReference type="NCBI Taxonomy" id="48144"/>
    <lineage>
        <taxon>Eukaryota</taxon>
        <taxon>Metazoa</taxon>
        <taxon>Ecdysozoa</taxon>
        <taxon>Arthropoda</taxon>
        <taxon>Crustacea</taxon>
        <taxon>Multicrustacea</taxon>
        <taxon>Malacostraca</taxon>
        <taxon>Eumalacostraca</taxon>
        <taxon>Eucarida</taxon>
        <taxon>Euphausiacea</taxon>
        <taxon>Euphausiidae</taxon>
        <taxon>Meganyctiphanes</taxon>
    </lineage>
</organism>
<dbReference type="PANTHER" id="PTHR31159:SF1">
    <property type="entry name" value="COMM DOMAIN-CONTAINING PROTEIN 3"/>
    <property type="match status" value="1"/>
</dbReference>
<proteinExistence type="inferred from homology"/>
<dbReference type="InterPro" id="IPR017920">
    <property type="entry name" value="COMM"/>
</dbReference>
<evidence type="ECO:0000256" key="3">
    <source>
        <dbReference type="SAM" id="Coils"/>
    </source>
</evidence>
<evidence type="ECO:0000313" key="6">
    <source>
        <dbReference type="Proteomes" id="UP001497623"/>
    </source>
</evidence>
<evidence type="ECO:0000313" key="5">
    <source>
        <dbReference type="EMBL" id="CAL4108023.1"/>
    </source>
</evidence>
<dbReference type="Proteomes" id="UP001497623">
    <property type="component" value="Unassembled WGS sequence"/>
</dbReference>
<protein>
    <recommendedName>
        <fullName evidence="1">COMM domain-containing protein 3</fullName>
    </recommendedName>
</protein>
<evidence type="ECO:0000256" key="2">
    <source>
        <dbReference type="ARBA" id="ARBA00093469"/>
    </source>
</evidence>
<dbReference type="EMBL" id="CAXKWB010013512">
    <property type="protein sequence ID" value="CAL4108023.1"/>
    <property type="molecule type" value="Genomic_DNA"/>
</dbReference>
<sequence length="193" mass="21248">MELSQEVSSALRLAGNTKRVPAEKFQEIVELVIESLVIAEKSTEKSSANSNSLGELNCCHVALATLFAEAVRRSHPKSVVATTLEGLDWSEDRIDKAASKLESHRQQIRNQLAAIGTFPPHIVDIDWKLDYHVKSSSGARTIGAQYLITLYTEEGGGQRGEVTFTCSQSELTQLLTKLRQATRVMQKYASSQA</sequence>
<dbReference type="PROSITE" id="PS51269">
    <property type="entry name" value="COMM"/>
    <property type="match status" value="1"/>
</dbReference>
<comment type="similarity">
    <text evidence="2">Belongs to the COMM domain-containing protein 3 family.</text>
</comment>
<dbReference type="InterPro" id="IPR037355">
    <property type="entry name" value="COMMD3"/>
</dbReference>